<dbReference type="EMBL" id="KQ417438">
    <property type="protein sequence ID" value="KOF91973.1"/>
    <property type="molecule type" value="Genomic_DNA"/>
</dbReference>
<name>A0A0L8HRS0_OCTBM</name>
<proteinExistence type="predicted"/>
<protein>
    <submittedName>
        <fullName evidence="1">Uncharacterized protein</fullName>
    </submittedName>
</protein>
<sequence>MLFTTMCTPPGDLLYWLLEELNKVFSVTGNANNIADIQRLYFTQGKQQGLIS</sequence>
<organism evidence="1">
    <name type="scientific">Octopus bimaculoides</name>
    <name type="common">California two-spotted octopus</name>
    <dbReference type="NCBI Taxonomy" id="37653"/>
    <lineage>
        <taxon>Eukaryota</taxon>
        <taxon>Metazoa</taxon>
        <taxon>Spiralia</taxon>
        <taxon>Lophotrochozoa</taxon>
        <taxon>Mollusca</taxon>
        <taxon>Cephalopoda</taxon>
        <taxon>Coleoidea</taxon>
        <taxon>Octopodiformes</taxon>
        <taxon>Octopoda</taxon>
        <taxon>Incirrata</taxon>
        <taxon>Octopodidae</taxon>
        <taxon>Octopus</taxon>
    </lineage>
</organism>
<evidence type="ECO:0000313" key="1">
    <source>
        <dbReference type="EMBL" id="KOF91973.1"/>
    </source>
</evidence>
<gene>
    <name evidence="1" type="ORF">OCBIM_22007613mg</name>
</gene>
<reference evidence="1" key="1">
    <citation type="submission" date="2015-07" db="EMBL/GenBank/DDBJ databases">
        <title>MeaNS - Measles Nucleotide Surveillance Program.</title>
        <authorList>
            <person name="Tran T."/>
            <person name="Druce J."/>
        </authorList>
    </citation>
    <scope>NUCLEOTIDE SEQUENCE</scope>
    <source>
        <strain evidence="1">UCB-OBI-ISO-001</strain>
        <tissue evidence="1">Gonad</tissue>
    </source>
</reference>
<dbReference type="AlphaFoldDB" id="A0A0L8HRS0"/>
<accession>A0A0L8HRS0</accession>